<evidence type="ECO:0000313" key="2">
    <source>
        <dbReference type="Proteomes" id="UP000007100"/>
    </source>
</evidence>
<gene>
    <name evidence="1" type="ordered locus">ACMV_25810</name>
</gene>
<dbReference type="RefSeq" id="WP_013640677.1">
    <property type="nucleotide sequence ID" value="NC_015186.1"/>
</dbReference>
<dbReference type="Proteomes" id="UP000007100">
    <property type="component" value="Chromosome"/>
</dbReference>
<dbReference type="AlphaFoldDB" id="F0J2I4"/>
<evidence type="ECO:0000313" key="1">
    <source>
        <dbReference type="EMBL" id="BAJ81928.1"/>
    </source>
</evidence>
<name>F0J2I4_ACIMA</name>
<proteinExistence type="predicted"/>
<sequence>MTDPVTPGTALVAMPADPVRLNAVRDQLDTRIYPCGFSGWLDLNLDTALLAV</sequence>
<dbReference type="HOGENOM" id="CLU_3075719_0_0_5"/>
<dbReference type="KEGG" id="amv:ACMV_25810"/>
<protein>
    <submittedName>
        <fullName evidence="1">Uncharacterized protein</fullName>
    </submittedName>
</protein>
<organism evidence="1 2">
    <name type="scientific">Acidiphilium multivorum (strain DSM 11245 / JCM 8867 / NBRC 100883 / AIU 301)</name>
    <dbReference type="NCBI Taxonomy" id="926570"/>
    <lineage>
        <taxon>Bacteria</taxon>
        <taxon>Pseudomonadati</taxon>
        <taxon>Pseudomonadota</taxon>
        <taxon>Alphaproteobacteria</taxon>
        <taxon>Acetobacterales</taxon>
        <taxon>Acidocellaceae</taxon>
        <taxon>Acidiphilium</taxon>
    </lineage>
</organism>
<reference evidence="1 2" key="1">
    <citation type="submission" date="2010-12" db="EMBL/GenBank/DDBJ databases">
        <title>Whole genome sequence of Acidiphilium multivorum AIU301.</title>
        <authorList>
            <person name="Narita-Yamada S."/>
            <person name="Nakamura S."/>
            <person name="Ito N."/>
            <person name="Takarada H."/>
            <person name="Katano Y."/>
            <person name="Nakazawa H."/>
            <person name="Hosoyama A."/>
            <person name="Yamada R."/>
            <person name="Fujita N."/>
        </authorList>
    </citation>
    <scope>NUCLEOTIDE SEQUENCE [LARGE SCALE GENOMIC DNA]</scope>
    <source>
        <strain evidence="2">DSM 11245 / JCM 8867 / AIU301</strain>
    </source>
</reference>
<keyword evidence="2" id="KW-1185">Reference proteome</keyword>
<dbReference type="EMBL" id="AP012035">
    <property type="protein sequence ID" value="BAJ81928.1"/>
    <property type="molecule type" value="Genomic_DNA"/>
</dbReference>
<accession>F0J2I4</accession>